<feature type="chain" id="PRO_5002062457" evidence="1">
    <location>
        <begin position="17"/>
        <end position="26"/>
    </location>
</feature>
<reference evidence="2" key="2">
    <citation type="journal article" date="2015" name="Data Brief">
        <title>Shoot transcriptome of the giant reed, Arundo donax.</title>
        <authorList>
            <person name="Barrero R.A."/>
            <person name="Guerrero F.D."/>
            <person name="Moolhuijzen P."/>
            <person name="Goolsby J.A."/>
            <person name="Tidwell J."/>
            <person name="Bellgard S.E."/>
            <person name="Bellgard M.I."/>
        </authorList>
    </citation>
    <scope>NUCLEOTIDE SEQUENCE</scope>
    <source>
        <tissue evidence="2">Shoot tissue taken approximately 20 cm above the soil surface</tissue>
    </source>
</reference>
<name>A0A0A9A3R4_ARUDO</name>
<reference evidence="2" key="1">
    <citation type="submission" date="2014-09" db="EMBL/GenBank/DDBJ databases">
        <authorList>
            <person name="Magalhaes I.L.F."/>
            <person name="Oliveira U."/>
            <person name="Santos F.R."/>
            <person name="Vidigal T.H.D.A."/>
            <person name="Brescovit A.D."/>
            <person name="Santos A.J."/>
        </authorList>
    </citation>
    <scope>NUCLEOTIDE SEQUENCE</scope>
    <source>
        <tissue evidence="2">Shoot tissue taken approximately 20 cm above the soil surface</tissue>
    </source>
</reference>
<proteinExistence type="predicted"/>
<organism evidence="2">
    <name type="scientific">Arundo donax</name>
    <name type="common">Giant reed</name>
    <name type="synonym">Donax arundinaceus</name>
    <dbReference type="NCBI Taxonomy" id="35708"/>
    <lineage>
        <taxon>Eukaryota</taxon>
        <taxon>Viridiplantae</taxon>
        <taxon>Streptophyta</taxon>
        <taxon>Embryophyta</taxon>
        <taxon>Tracheophyta</taxon>
        <taxon>Spermatophyta</taxon>
        <taxon>Magnoliopsida</taxon>
        <taxon>Liliopsida</taxon>
        <taxon>Poales</taxon>
        <taxon>Poaceae</taxon>
        <taxon>PACMAD clade</taxon>
        <taxon>Arundinoideae</taxon>
        <taxon>Arundineae</taxon>
        <taxon>Arundo</taxon>
    </lineage>
</organism>
<feature type="signal peptide" evidence="1">
    <location>
        <begin position="1"/>
        <end position="16"/>
    </location>
</feature>
<dbReference type="AlphaFoldDB" id="A0A0A9A3R4"/>
<keyword evidence="1" id="KW-0732">Signal</keyword>
<sequence>MAGLLLLLHLPPATIAGPRAQECGVW</sequence>
<evidence type="ECO:0000256" key="1">
    <source>
        <dbReference type="SAM" id="SignalP"/>
    </source>
</evidence>
<dbReference type="EMBL" id="GBRH01256218">
    <property type="protein sequence ID" value="JAD41677.1"/>
    <property type="molecule type" value="Transcribed_RNA"/>
</dbReference>
<protein>
    <submittedName>
        <fullName evidence="2">Uncharacterized protein</fullName>
    </submittedName>
</protein>
<accession>A0A0A9A3R4</accession>
<evidence type="ECO:0000313" key="2">
    <source>
        <dbReference type="EMBL" id="JAD41677.1"/>
    </source>
</evidence>